<sequence>MAKYNRNETNVHDMENSDIERQDTPATEHLHAHSSPEIVLTAETRYISILGTGAPGTDEFYRKMAYITDVAKDLARKGYAPDSAPVIEILYWYPEDAIAVGIADFYSINPISSLHYRIMAWIHNDIIIEDIEHEARSVGSTTVGDVKGLEIFTLPKQLAVQVMHVGPFANEFGTLERLGALADYYGVKRSGPHHEIHLDPFTRKTPQDRLRTILRDPVA</sequence>
<evidence type="ECO:0000313" key="2">
    <source>
        <dbReference type="EMBL" id="QKX50261.1"/>
    </source>
</evidence>
<reference evidence="3" key="1">
    <citation type="submission" date="2020-06" db="EMBL/GenBank/DDBJ databases">
        <title>Isolation of Planomicrobium glaciei.</title>
        <authorList>
            <person name="Malisova L."/>
            <person name="Safrankova R."/>
            <person name="Jakubu V."/>
            <person name="Spanelova P."/>
        </authorList>
    </citation>
    <scope>NUCLEOTIDE SEQUENCE [LARGE SCALE GENOMIC DNA]</scope>
    <source>
        <strain evidence="3">NRL-ATB46093</strain>
    </source>
</reference>
<protein>
    <recommendedName>
        <fullName evidence="4">GyrI-like small molecule binding domain-containing protein</fullName>
    </recommendedName>
</protein>
<evidence type="ECO:0008006" key="4">
    <source>
        <dbReference type="Google" id="ProtNLM"/>
    </source>
</evidence>
<dbReference type="InterPro" id="IPR011256">
    <property type="entry name" value="Reg_factor_effector_dom_sf"/>
</dbReference>
<dbReference type="Proteomes" id="UP000509222">
    <property type="component" value="Chromosome"/>
</dbReference>
<name>A0A7H8Q9U5_9BACL</name>
<gene>
    <name evidence="2" type="ORF">HF394_06470</name>
</gene>
<proteinExistence type="predicted"/>
<dbReference type="RefSeq" id="WP_176294310.1">
    <property type="nucleotide sequence ID" value="NZ_CP051177.1"/>
</dbReference>
<feature type="compositionally biased region" description="Basic and acidic residues" evidence="1">
    <location>
        <begin position="1"/>
        <end position="31"/>
    </location>
</feature>
<dbReference type="AlphaFoldDB" id="A0A7H8Q9U5"/>
<keyword evidence="3" id="KW-1185">Reference proteome</keyword>
<accession>A0A7H8Q9U5</accession>
<evidence type="ECO:0000256" key="1">
    <source>
        <dbReference type="SAM" id="MobiDB-lite"/>
    </source>
</evidence>
<dbReference type="Gene3D" id="3.20.80.10">
    <property type="entry name" value="Regulatory factor, effector binding domain"/>
    <property type="match status" value="1"/>
</dbReference>
<organism evidence="2 3">
    <name type="scientific">Planococcus glaciei</name>
    <dbReference type="NCBI Taxonomy" id="459472"/>
    <lineage>
        <taxon>Bacteria</taxon>
        <taxon>Bacillati</taxon>
        <taxon>Bacillota</taxon>
        <taxon>Bacilli</taxon>
        <taxon>Bacillales</taxon>
        <taxon>Caryophanaceae</taxon>
        <taxon>Planococcus</taxon>
    </lineage>
</organism>
<evidence type="ECO:0000313" key="3">
    <source>
        <dbReference type="Proteomes" id="UP000509222"/>
    </source>
</evidence>
<feature type="region of interest" description="Disordered" evidence="1">
    <location>
        <begin position="1"/>
        <end position="34"/>
    </location>
</feature>
<dbReference type="EMBL" id="CP051177">
    <property type="protein sequence ID" value="QKX50261.1"/>
    <property type="molecule type" value="Genomic_DNA"/>
</dbReference>